<keyword evidence="4" id="KW-0276">Fatty acid metabolism</keyword>
<dbReference type="SUPFAM" id="SSF54637">
    <property type="entry name" value="Thioesterase/thiol ester dehydrase-isomerase"/>
    <property type="match status" value="2"/>
</dbReference>
<keyword evidence="3" id="KW-0378">Hydrolase</keyword>
<dbReference type="InterPro" id="IPR049427">
    <property type="entry name" value="Acyl-ACP_TE_C"/>
</dbReference>
<feature type="domain" description="Acyl-ACP thioesterase N-terminal hotdog" evidence="8">
    <location>
        <begin position="2"/>
        <end position="131"/>
    </location>
</feature>
<evidence type="ECO:0000256" key="2">
    <source>
        <dbReference type="ARBA" id="ARBA00022516"/>
    </source>
</evidence>
<keyword evidence="6" id="KW-0443">Lipid metabolism</keyword>
<dbReference type="GO" id="GO:0000036">
    <property type="term" value="F:acyl carrier activity"/>
    <property type="evidence" value="ECO:0007669"/>
    <property type="project" value="TreeGrafter"/>
</dbReference>
<evidence type="ECO:0000256" key="6">
    <source>
        <dbReference type="ARBA" id="ARBA00023098"/>
    </source>
</evidence>
<dbReference type="EMBL" id="FQXU01000010">
    <property type="protein sequence ID" value="SHI26815.1"/>
    <property type="molecule type" value="Genomic_DNA"/>
</dbReference>
<evidence type="ECO:0000256" key="3">
    <source>
        <dbReference type="ARBA" id="ARBA00022801"/>
    </source>
</evidence>
<organism evidence="10 11">
    <name type="scientific">Clostridium intestinale DSM 6191</name>
    <dbReference type="NCBI Taxonomy" id="1121320"/>
    <lineage>
        <taxon>Bacteria</taxon>
        <taxon>Bacillati</taxon>
        <taxon>Bacillota</taxon>
        <taxon>Clostridia</taxon>
        <taxon>Eubacteriales</taxon>
        <taxon>Clostridiaceae</taxon>
        <taxon>Clostridium</taxon>
    </lineage>
</organism>
<evidence type="ECO:0000256" key="1">
    <source>
        <dbReference type="ARBA" id="ARBA00006500"/>
    </source>
</evidence>
<evidence type="ECO:0000256" key="5">
    <source>
        <dbReference type="ARBA" id="ARBA00022946"/>
    </source>
</evidence>
<dbReference type="InterPro" id="IPR029069">
    <property type="entry name" value="HotDog_dom_sf"/>
</dbReference>
<dbReference type="CDD" id="cd00586">
    <property type="entry name" value="4HBT"/>
    <property type="match status" value="1"/>
</dbReference>
<feature type="domain" description="Acyl-ACP thioesterase-like C-terminal" evidence="9">
    <location>
        <begin position="150"/>
        <end position="248"/>
    </location>
</feature>
<dbReference type="Gene3D" id="3.10.129.10">
    <property type="entry name" value="Hotdog Thioesterase"/>
    <property type="match status" value="1"/>
</dbReference>
<evidence type="ECO:0000313" key="11">
    <source>
        <dbReference type="Proteomes" id="UP000184241"/>
    </source>
</evidence>
<dbReference type="Pfam" id="PF01643">
    <property type="entry name" value="Acyl-ACP_TE"/>
    <property type="match status" value="1"/>
</dbReference>
<dbReference type="GO" id="GO:0016297">
    <property type="term" value="F:fatty acyl-[ACP] hydrolase activity"/>
    <property type="evidence" value="ECO:0007669"/>
    <property type="project" value="InterPro"/>
</dbReference>
<evidence type="ECO:0000256" key="4">
    <source>
        <dbReference type="ARBA" id="ARBA00022832"/>
    </source>
</evidence>
<dbReference type="InterPro" id="IPR002864">
    <property type="entry name" value="Acyl-ACP_thioesterase_NHD"/>
</dbReference>
<keyword evidence="7" id="KW-0275">Fatty acid biosynthesis</keyword>
<keyword evidence="2" id="KW-0444">Lipid biosynthesis</keyword>
<dbReference type="PANTHER" id="PTHR31727:SF6">
    <property type="entry name" value="OLEOYL-ACYL CARRIER PROTEIN THIOESTERASE 1, CHLOROPLASTIC"/>
    <property type="match status" value="1"/>
</dbReference>
<comment type="similarity">
    <text evidence="1">Belongs to the acyl-ACP thioesterase family.</text>
</comment>
<protein>
    <submittedName>
        <fullName evidence="10">Acyl-ACP thioesterase</fullName>
    </submittedName>
</protein>
<evidence type="ECO:0000259" key="9">
    <source>
        <dbReference type="Pfam" id="PF20791"/>
    </source>
</evidence>
<dbReference type="InterPro" id="IPR045023">
    <property type="entry name" value="FATA/B"/>
</dbReference>
<gene>
    <name evidence="10" type="ORF">SAMN02745941_03298</name>
</gene>
<keyword evidence="5" id="KW-0809">Transit peptide</keyword>
<dbReference type="Proteomes" id="UP000184241">
    <property type="component" value="Unassembled WGS sequence"/>
</dbReference>
<dbReference type="AlphaFoldDB" id="A0A1M5ZR38"/>
<dbReference type="RefSeq" id="WP_073021231.1">
    <property type="nucleotide sequence ID" value="NZ_FQXU01000010.1"/>
</dbReference>
<name>A0A1M5ZR38_9CLOT</name>
<evidence type="ECO:0000256" key="7">
    <source>
        <dbReference type="ARBA" id="ARBA00023160"/>
    </source>
</evidence>
<reference evidence="10 11" key="1">
    <citation type="submission" date="2016-11" db="EMBL/GenBank/DDBJ databases">
        <authorList>
            <person name="Jaros S."/>
            <person name="Januszkiewicz K."/>
            <person name="Wedrychowicz H."/>
        </authorList>
    </citation>
    <scope>NUCLEOTIDE SEQUENCE [LARGE SCALE GENOMIC DNA]</scope>
    <source>
        <strain evidence="10 11">DSM 6191</strain>
    </source>
</reference>
<dbReference type="Pfam" id="PF20791">
    <property type="entry name" value="Acyl-ACP_TE_C"/>
    <property type="match status" value="1"/>
</dbReference>
<evidence type="ECO:0000313" key="10">
    <source>
        <dbReference type="EMBL" id="SHI26815.1"/>
    </source>
</evidence>
<dbReference type="PANTHER" id="PTHR31727">
    <property type="entry name" value="OLEOYL-ACYL CARRIER PROTEIN THIOESTERASE 1, CHLOROPLASTIC"/>
    <property type="match status" value="1"/>
</dbReference>
<evidence type="ECO:0000259" key="8">
    <source>
        <dbReference type="Pfam" id="PF01643"/>
    </source>
</evidence>
<accession>A0A1M5ZR38</accession>
<proteinExistence type="inferred from homology"/>
<sequence>MGRVFEKQYEINYYNLDNSLKCKITSILDFFCDIGMQQSEELGVGVDSLTGRNLTWVFYKYNINMKRYPRYGEKIKIITDPIGFKKFYAFRDYTILDEADKIIGEGKSLFFLIDLAKRRPARIPRDLYEAYGCADEIKDNPTIVDPEKLEEDQYFREFYVRRSDIDSNKHVNNTKYVEWALEVIPDEIVDEYELDNISIIYSKEITYGHMVKTKCSVHNEENGVIKIRHLIQDDEGRDITLINTFWRKN</sequence>